<evidence type="ECO:0000256" key="2">
    <source>
        <dbReference type="SAM" id="MobiDB-lite"/>
    </source>
</evidence>
<dbReference type="SUPFAM" id="SSF46689">
    <property type="entry name" value="Homeodomain-like"/>
    <property type="match status" value="1"/>
</dbReference>
<dbReference type="InterPro" id="IPR036388">
    <property type="entry name" value="WH-like_DNA-bd_sf"/>
</dbReference>
<dbReference type="InterPro" id="IPR056267">
    <property type="entry name" value="Ada2b_C"/>
</dbReference>
<name>A0A4C1SRE4_EUMVA</name>
<proteinExistence type="predicted"/>
<comment type="subcellular location">
    <subcellularLocation>
        <location evidence="1">Nucleus</location>
    </subcellularLocation>
</comment>
<evidence type="ECO:0000259" key="3">
    <source>
        <dbReference type="Pfam" id="PF24533"/>
    </source>
</evidence>
<sequence>MLLADSLVVDCKVDLVLCLISYNDGIRQGSSGCLDSIQTKDQTQNSTPLPKKRDGESGLSSTSPRCTRDGSTACGCSKKHSCSNASSRHLLTNNEIQLCGALSLQPAQYVTLKGVLLRRPPAPDNEVDLTIRHYLHTSGWIRN</sequence>
<protein>
    <recommendedName>
        <fullName evidence="3">Ada2b tri-helical domain-containing protein</fullName>
    </recommendedName>
</protein>
<organism evidence="4 5">
    <name type="scientific">Eumeta variegata</name>
    <name type="common">Bagworm moth</name>
    <name type="synonym">Eumeta japonica</name>
    <dbReference type="NCBI Taxonomy" id="151549"/>
    <lineage>
        <taxon>Eukaryota</taxon>
        <taxon>Metazoa</taxon>
        <taxon>Ecdysozoa</taxon>
        <taxon>Arthropoda</taxon>
        <taxon>Hexapoda</taxon>
        <taxon>Insecta</taxon>
        <taxon>Pterygota</taxon>
        <taxon>Neoptera</taxon>
        <taxon>Endopterygota</taxon>
        <taxon>Lepidoptera</taxon>
        <taxon>Glossata</taxon>
        <taxon>Ditrysia</taxon>
        <taxon>Tineoidea</taxon>
        <taxon>Psychidae</taxon>
        <taxon>Oiketicinae</taxon>
        <taxon>Eumeta</taxon>
    </lineage>
</organism>
<evidence type="ECO:0000256" key="1">
    <source>
        <dbReference type="ARBA" id="ARBA00004123"/>
    </source>
</evidence>
<dbReference type="Gene3D" id="1.10.10.10">
    <property type="entry name" value="Winged helix-like DNA-binding domain superfamily/Winged helix DNA-binding domain"/>
    <property type="match status" value="1"/>
</dbReference>
<comment type="caution">
    <text evidence="4">The sequence shown here is derived from an EMBL/GenBank/DDBJ whole genome shotgun (WGS) entry which is preliminary data.</text>
</comment>
<reference evidence="4 5" key="1">
    <citation type="journal article" date="2019" name="Commun. Biol.">
        <title>The bagworm genome reveals a unique fibroin gene that provides high tensile strength.</title>
        <authorList>
            <person name="Kono N."/>
            <person name="Nakamura H."/>
            <person name="Ohtoshi R."/>
            <person name="Tomita M."/>
            <person name="Numata K."/>
            <person name="Arakawa K."/>
        </authorList>
    </citation>
    <scope>NUCLEOTIDE SEQUENCE [LARGE SCALE GENOMIC DNA]</scope>
</reference>
<keyword evidence="5" id="KW-1185">Reference proteome</keyword>
<dbReference type="GO" id="GO:0005634">
    <property type="term" value="C:nucleus"/>
    <property type="evidence" value="ECO:0007669"/>
    <property type="project" value="UniProtKB-SubCell"/>
</dbReference>
<feature type="domain" description="Ada2b tri-helical" evidence="3">
    <location>
        <begin position="89"/>
        <end position="142"/>
    </location>
</feature>
<dbReference type="EMBL" id="BGZK01000012">
    <property type="protein sequence ID" value="GBP03907.1"/>
    <property type="molecule type" value="Genomic_DNA"/>
</dbReference>
<dbReference type="OrthoDB" id="270417at2759"/>
<feature type="region of interest" description="Disordered" evidence="2">
    <location>
        <begin position="37"/>
        <end position="75"/>
    </location>
</feature>
<dbReference type="InterPro" id="IPR009057">
    <property type="entry name" value="Homeodomain-like_sf"/>
</dbReference>
<evidence type="ECO:0000313" key="4">
    <source>
        <dbReference type="EMBL" id="GBP03907.1"/>
    </source>
</evidence>
<gene>
    <name evidence="4" type="ORF">EVAR_74715_1</name>
</gene>
<feature type="compositionally biased region" description="Polar residues" evidence="2">
    <location>
        <begin position="37"/>
        <end position="48"/>
    </location>
</feature>
<dbReference type="Pfam" id="PF24533">
    <property type="entry name" value="Tri-helical_Ada2b_C"/>
    <property type="match status" value="1"/>
</dbReference>
<dbReference type="Proteomes" id="UP000299102">
    <property type="component" value="Unassembled WGS sequence"/>
</dbReference>
<accession>A0A4C1SRE4</accession>
<dbReference type="AlphaFoldDB" id="A0A4C1SRE4"/>
<evidence type="ECO:0000313" key="5">
    <source>
        <dbReference type="Proteomes" id="UP000299102"/>
    </source>
</evidence>